<keyword evidence="1" id="KW-0732">Signal</keyword>
<proteinExistence type="predicted"/>
<evidence type="ECO:0008006" key="4">
    <source>
        <dbReference type="Google" id="ProtNLM"/>
    </source>
</evidence>
<name>A0ABV6QIF3_9ACTN</name>
<dbReference type="EMBL" id="JBHLTC010000011">
    <property type="protein sequence ID" value="MFC0624353.1"/>
    <property type="molecule type" value="Genomic_DNA"/>
</dbReference>
<feature type="signal peptide" evidence="1">
    <location>
        <begin position="1"/>
        <end position="29"/>
    </location>
</feature>
<protein>
    <recommendedName>
        <fullName evidence="4">Secreted protein</fullName>
    </recommendedName>
</protein>
<dbReference type="Proteomes" id="UP001589890">
    <property type="component" value="Unassembled WGS sequence"/>
</dbReference>
<evidence type="ECO:0000256" key="1">
    <source>
        <dbReference type="SAM" id="SignalP"/>
    </source>
</evidence>
<accession>A0ABV6QIF3</accession>
<reference evidence="2 3" key="1">
    <citation type="submission" date="2024-09" db="EMBL/GenBank/DDBJ databases">
        <authorList>
            <person name="Sun Q."/>
            <person name="Mori K."/>
        </authorList>
    </citation>
    <scope>NUCLEOTIDE SEQUENCE [LARGE SCALE GENOMIC DNA]</scope>
    <source>
        <strain evidence="2 3">CGMCC 1.15906</strain>
    </source>
</reference>
<gene>
    <name evidence="2" type="ORF">ACFFGN_09795</name>
</gene>
<sequence>MRNSATRIVAGAMLAVGAFTFVGVSPAAAAPAVAQSTTGGAVDDIVDLANDLLDEAYDLLQCAADLLDDTLDEVLG</sequence>
<evidence type="ECO:0000313" key="2">
    <source>
        <dbReference type="EMBL" id="MFC0624353.1"/>
    </source>
</evidence>
<comment type="caution">
    <text evidence="2">The sequence shown here is derived from an EMBL/GenBank/DDBJ whole genome shotgun (WGS) entry which is preliminary data.</text>
</comment>
<keyword evidence="3" id="KW-1185">Reference proteome</keyword>
<evidence type="ECO:0000313" key="3">
    <source>
        <dbReference type="Proteomes" id="UP001589890"/>
    </source>
</evidence>
<dbReference type="RefSeq" id="WP_380045624.1">
    <property type="nucleotide sequence ID" value="NZ_JBHLTC010000011.1"/>
</dbReference>
<feature type="chain" id="PRO_5045848323" description="Secreted protein" evidence="1">
    <location>
        <begin position="30"/>
        <end position="76"/>
    </location>
</feature>
<organism evidence="2 3">
    <name type="scientific">Kribbella deserti</name>
    <dbReference type="NCBI Taxonomy" id="1926257"/>
    <lineage>
        <taxon>Bacteria</taxon>
        <taxon>Bacillati</taxon>
        <taxon>Actinomycetota</taxon>
        <taxon>Actinomycetes</taxon>
        <taxon>Propionibacteriales</taxon>
        <taxon>Kribbellaceae</taxon>
        <taxon>Kribbella</taxon>
    </lineage>
</organism>